<dbReference type="EMBL" id="JAEDAK010000009">
    <property type="protein sequence ID" value="MBH9577961.1"/>
    <property type="molecule type" value="Genomic_DNA"/>
</dbReference>
<evidence type="ECO:0000313" key="3">
    <source>
        <dbReference type="Proteomes" id="UP000613266"/>
    </source>
</evidence>
<name>A0A931J465_9BURK</name>
<dbReference type="PANTHER" id="PTHR33490">
    <property type="entry name" value="BLR5614 PROTEIN-RELATED"/>
    <property type="match status" value="1"/>
</dbReference>
<dbReference type="RefSeq" id="WP_198111734.1">
    <property type="nucleotide sequence ID" value="NZ_JAEDAK010000009.1"/>
</dbReference>
<dbReference type="Pfam" id="PF08379">
    <property type="entry name" value="Bact_transglu_N"/>
    <property type="match status" value="1"/>
</dbReference>
<organism evidence="2 3">
    <name type="scientific">Inhella proteolytica</name>
    <dbReference type="NCBI Taxonomy" id="2795029"/>
    <lineage>
        <taxon>Bacteria</taxon>
        <taxon>Pseudomonadati</taxon>
        <taxon>Pseudomonadota</taxon>
        <taxon>Betaproteobacteria</taxon>
        <taxon>Burkholderiales</taxon>
        <taxon>Sphaerotilaceae</taxon>
        <taxon>Inhella</taxon>
    </lineage>
</organism>
<dbReference type="InterPro" id="IPR013589">
    <property type="entry name" value="Bac_transglu_N"/>
</dbReference>
<dbReference type="Gene3D" id="3.10.620.30">
    <property type="match status" value="1"/>
</dbReference>
<reference evidence="2" key="1">
    <citation type="submission" date="2020-12" db="EMBL/GenBank/DDBJ databases">
        <title>The genome sequence of Inhella sp. 1Y17.</title>
        <authorList>
            <person name="Liu Y."/>
        </authorList>
    </citation>
    <scope>NUCLEOTIDE SEQUENCE</scope>
    <source>
        <strain evidence="2">1Y17</strain>
    </source>
</reference>
<dbReference type="Pfam" id="PF01841">
    <property type="entry name" value="Transglut_core"/>
    <property type="match status" value="1"/>
</dbReference>
<evidence type="ECO:0000313" key="2">
    <source>
        <dbReference type="EMBL" id="MBH9577961.1"/>
    </source>
</evidence>
<evidence type="ECO:0000259" key="1">
    <source>
        <dbReference type="SMART" id="SM00460"/>
    </source>
</evidence>
<dbReference type="Proteomes" id="UP000613266">
    <property type="component" value="Unassembled WGS sequence"/>
</dbReference>
<protein>
    <submittedName>
        <fullName evidence="2">Transglutaminase family protein</fullName>
    </submittedName>
</protein>
<dbReference type="AlphaFoldDB" id="A0A931J465"/>
<proteinExistence type="predicted"/>
<comment type="caution">
    <text evidence="2">The sequence shown here is derived from an EMBL/GenBank/DDBJ whole genome shotgun (WGS) entry which is preliminary data.</text>
</comment>
<feature type="domain" description="Transglutaminase-like" evidence="1">
    <location>
        <begin position="157"/>
        <end position="218"/>
    </location>
</feature>
<accession>A0A931J465</accession>
<dbReference type="SMART" id="SM00460">
    <property type="entry name" value="TGc"/>
    <property type="match status" value="1"/>
</dbReference>
<dbReference type="InterPro" id="IPR038765">
    <property type="entry name" value="Papain-like_cys_pep_sf"/>
</dbReference>
<dbReference type="PANTHER" id="PTHR33490:SF6">
    <property type="entry name" value="SLL1049 PROTEIN"/>
    <property type="match status" value="1"/>
</dbReference>
<dbReference type="SUPFAM" id="SSF54001">
    <property type="entry name" value="Cysteine proteinases"/>
    <property type="match status" value="1"/>
</dbReference>
<sequence>MLLHIAHDTTYRYDAPLRLSTQYLRLSPRPTPGLQVLRWALELPGPAVQALDAWGNTLHVLTLEGDRREIHLRAFGEVLTPDGPQPPEPEDALPAPVFLRPTLLTTPDAALQAFALQHAASVQAAPAAGLMQLIEALLQRMPYIPGGTDAATPAGQAFATGHGVCQDHAQVFITCCRLLGLPARYVSGYLATDAEHVASHAWAEARLPAGWVGFDISNRCRADGHHVRLAFGADYADACPVRGMRSGGGLEQLATSVRVTAAPDQ</sequence>
<gene>
    <name evidence="2" type="ORF">I7X39_13735</name>
</gene>
<dbReference type="InterPro" id="IPR002931">
    <property type="entry name" value="Transglutaminase-like"/>
</dbReference>
<keyword evidence="3" id="KW-1185">Reference proteome</keyword>